<dbReference type="GO" id="GO:0005886">
    <property type="term" value="C:plasma membrane"/>
    <property type="evidence" value="ECO:0007669"/>
    <property type="project" value="TreeGrafter"/>
</dbReference>
<keyword evidence="4 7" id="KW-1133">Transmembrane helix</keyword>
<evidence type="ECO:0000256" key="3">
    <source>
        <dbReference type="ARBA" id="ARBA00022737"/>
    </source>
</evidence>
<dbReference type="Proteomes" id="UP000187203">
    <property type="component" value="Unassembled WGS sequence"/>
</dbReference>
<dbReference type="PANTHER" id="PTHR24186">
    <property type="entry name" value="PROTEIN PHOSPHATASE 1 REGULATORY SUBUNIT"/>
    <property type="match status" value="1"/>
</dbReference>
<keyword evidence="10" id="KW-1185">Reference proteome</keyword>
<evidence type="ECO:0000256" key="1">
    <source>
        <dbReference type="ARBA" id="ARBA00004141"/>
    </source>
</evidence>
<feature type="transmembrane region" description="Helical" evidence="7">
    <location>
        <begin position="66"/>
        <end position="84"/>
    </location>
</feature>
<dbReference type="AlphaFoldDB" id="A0A1R3KKT1"/>
<accession>A0A1R3KKT1</accession>
<evidence type="ECO:0000259" key="8">
    <source>
        <dbReference type="Pfam" id="PF13962"/>
    </source>
</evidence>
<dbReference type="Pfam" id="PF13962">
    <property type="entry name" value="PGG"/>
    <property type="match status" value="1"/>
</dbReference>
<evidence type="ECO:0000256" key="7">
    <source>
        <dbReference type="SAM" id="Phobius"/>
    </source>
</evidence>
<keyword evidence="5" id="KW-0040">ANK repeat</keyword>
<dbReference type="PANTHER" id="PTHR24186:SF37">
    <property type="entry name" value="PGG DOMAIN-CONTAINING PROTEIN"/>
    <property type="match status" value="1"/>
</dbReference>
<keyword evidence="6 7" id="KW-0472">Membrane</keyword>
<dbReference type="InterPro" id="IPR026961">
    <property type="entry name" value="PGG_dom"/>
</dbReference>
<evidence type="ECO:0000256" key="2">
    <source>
        <dbReference type="ARBA" id="ARBA00022692"/>
    </source>
</evidence>
<evidence type="ECO:0000256" key="6">
    <source>
        <dbReference type="ARBA" id="ARBA00023136"/>
    </source>
</evidence>
<keyword evidence="2 7" id="KW-0812">Transmembrane</keyword>
<dbReference type="OrthoDB" id="674805at2759"/>
<name>A0A1R3KKT1_9ROSI</name>
<comment type="caution">
    <text evidence="9">The sequence shown here is derived from an EMBL/GenBank/DDBJ whole genome shotgun (WGS) entry which is preliminary data.</text>
</comment>
<comment type="subcellular location">
    <subcellularLocation>
        <location evidence="1">Membrane</location>
        <topology evidence="1">Multi-pass membrane protein</topology>
    </subcellularLocation>
</comment>
<evidence type="ECO:0000256" key="5">
    <source>
        <dbReference type="ARBA" id="ARBA00023043"/>
    </source>
</evidence>
<evidence type="ECO:0000256" key="4">
    <source>
        <dbReference type="ARBA" id="ARBA00022989"/>
    </source>
</evidence>
<dbReference type="STRING" id="93759.A0A1R3KKT1"/>
<sequence length="164" mass="18379">MDICLQEELQQKEVGDILRRAKAKPSSSPAVSTITLADYFSQKLSLLERRDKYLGLKVKGQKQRRCNIGNVILVVAILIATATYQSGISPPGGYWQDDYNPPANNTNKGQKPHEAGTMIMSPSRIYFFFTLNSIAFYASVSTILIIIMGLLTQPHYMFQHVFSC</sequence>
<feature type="transmembrane region" description="Helical" evidence="7">
    <location>
        <begin position="125"/>
        <end position="151"/>
    </location>
</feature>
<protein>
    <recommendedName>
        <fullName evidence="8">PGG domain-containing protein</fullName>
    </recommendedName>
</protein>
<reference evidence="10" key="1">
    <citation type="submission" date="2013-09" db="EMBL/GenBank/DDBJ databases">
        <title>Corchorus olitorius genome sequencing.</title>
        <authorList>
            <person name="Alam M."/>
            <person name="Haque M.S."/>
            <person name="Islam M.S."/>
            <person name="Emdad E.M."/>
            <person name="Islam M.M."/>
            <person name="Ahmed B."/>
            <person name="Halim A."/>
            <person name="Hossen Q.M.M."/>
            <person name="Hossain M.Z."/>
            <person name="Ahmed R."/>
            <person name="Khan M.M."/>
            <person name="Islam R."/>
            <person name="Rashid M.M."/>
            <person name="Khan S.A."/>
            <person name="Rahman M.S."/>
            <person name="Alam M."/>
            <person name="Yahiya A.S."/>
            <person name="Khan M.S."/>
            <person name="Azam M.S."/>
            <person name="Haque T."/>
            <person name="Lashkar M.Z.H."/>
            <person name="Akhand A.I."/>
            <person name="Morshed G."/>
            <person name="Roy S."/>
            <person name="Uddin K.S."/>
            <person name="Rabeya T."/>
            <person name="Hossain A.S."/>
            <person name="Chowdhury A."/>
            <person name="Snigdha A.R."/>
            <person name="Mortoza M.S."/>
            <person name="Matin S.A."/>
            <person name="Hoque S.M.E."/>
            <person name="Islam M.K."/>
            <person name="Roy D.K."/>
            <person name="Haider R."/>
            <person name="Moosa M.M."/>
            <person name="Elias S.M."/>
            <person name="Hasan A.M."/>
            <person name="Jahan S."/>
            <person name="Shafiuddin M."/>
            <person name="Mahmood N."/>
            <person name="Shommy N.S."/>
        </authorList>
    </citation>
    <scope>NUCLEOTIDE SEQUENCE [LARGE SCALE GENOMIC DNA]</scope>
    <source>
        <strain evidence="10">cv. O-4</strain>
    </source>
</reference>
<dbReference type="EMBL" id="AWUE01013150">
    <property type="protein sequence ID" value="OMP07598.1"/>
    <property type="molecule type" value="Genomic_DNA"/>
</dbReference>
<organism evidence="9 10">
    <name type="scientific">Corchorus olitorius</name>
    <dbReference type="NCBI Taxonomy" id="93759"/>
    <lineage>
        <taxon>Eukaryota</taxon>
        <taxon>Viridiplantae</taxon>
        <taxon>Streptophyta</taxon>
        <taxon>Embryophyta</taxon>
        <taxon>Tracheophyta</taxon>
        <taxon>Spermatophyta</taxon>
        <taxon>Magnoliopsida</taxon>
        <taxon>eudicotyledons</taxon>
        <taxon>Gunneridae</taxon>
        <taxon>Pentapetalae</taxon>
        <taxon>rosids</taxon>
        <taxon>malvids</taxon>
        <taxon>Malvales</taxon>
        <taxon>Malvaceae</taxon>
        <taxon>Grewioideae</taxon>
        <taxon>Apeibeae</taxon>
        <taxon>Corchorus</taxon>
    </lineage>
</organism>
<keyword evidence="3" id="KW-0677">Repeat</keyword>
<evidence type="ECO:0000313" key="10">
    <source>
        <dbReference type="Proteomes" id="UP000187203"/>
    </source>
</evidence>
<gene>
    <name evidence="9" type="ORF">COLO4_07197</name>
</gene>
<feature type="domain" description="PGG" evidence="8">
    <location>
        <begin position="67"/>
        <end position="150"/>
    </location>
</feature>
<proteinExistence type="predicted"/>
<evidence type="ECO:0000313" key="9">
    <source>
        <dbReference type="EMBL" id="OMP07598.1"/>
    </source>
</evidence>